<dbReference type="Gene3D" id="2.60.40.10">
    <property type="entry name" value="Immunoglobulins"/>
    <property type="match status" value="1"/>
</dbReference>
<dbReference type="EMBL" id="VTAV01000005">
    <property type="protein sequence ID" value="TYR36319.1"/>
    <property type="molecule type" value="Genomic_DNA"/>
</dbReference>
<reference evidence="2 3" key="1">
    <citation type="submission" date="2019-08" db="EMBL/GenBank/DDBJ databases">
        <title>Phlebobacter frassis gen. nov. sp. nov., a new member of family Sphingobacteriaceae isolated from sand fly rearing media.</title>
        <authorList>
            <person name="Kakumanu M.L."/>
            <person name="Marayati B.F."/>
            <person name="Wada-Katsumata A."/>
            <person name="Wasserberg G."/>
            <person name="Schal C."/>
            <person name="Apperson C.S."/>
            <person name="Ponnusamy L."/>
        </authorList>
    </citation>
    <scope>NUCLEOTIDE SEQUENCE [LARGE SCALE GENOMIC DNA]</scope>
    <source>
        <strain evidence="2 3">SSI9</strain>
    </source>
</reference>
<dbReference type="InterPro" id="IPR022385">
    <property type="entry name" value="Rhs_assc_core"/>
</dbReference>
<comment type="caution">
    <text evidence="2">The sequence shown here is derived from an EMBL/GenBank/DDBJ whole genome shotgun (WGS) entry which is preliminary data.</text>
</comment>
<dbReference type="InterPro" id="IPR055015">
    <property type="entry name" value="GCX_COOH"/>
</dbReference>
<dbReference type="InterPro" id="IPR013783">
    <property type="entry name" value="Ig-like_fold"/>
</dbReference>
<name>A0A5D4H8T4_9SPHI</name>
<dbReference type="Pfam" id="PF20041">
    <property type="entry name" value="DUF6443"/>
    <property type="match status" value="1"/>
</dbReference>
<gene>
    <name evidence="2" type="ORF">FXV77_10450</name>
</gene>
<dbReference type="RefSeq" id="WP_148919170.1">
    <property type="nucleotide sequence ID" value="NZ_VTAV01000005.1"/>
</dbReference>
<protein>
    <recommendedName>
        <fullName evidence="1">DUF6443 domain-containing protein</fullName>
    </recommendedName>
</protein>
<dbReference type="Gene3D" id="2.120.10.30">
    <property type="entry name" value="TolB, C-terminal domain"/>
    <property type="match status" value="2"/>
</dbReference>
<dbReference type="InterPro" id="IPR011042">
    <property type="entry name" value="6-blade_b-propeller_TolB-like"/>
</dbReference>
<dbReference type="Proteomes" id="UP000322362">
    <property type="component" value="Unassembled WGS sequence"/>
</dbReference>
<accession>A0A5D4H8T4</accession>
<organism evidence="2 3">
    <name type="scientific">Sphingobacterium phlebotomi</name>
    <dbReference type="NCBI Taxonomy" id="2605433"/>
    <lineage>
        <taxon>Bacteria</taxon>
        <taxon>Pseudomonadati</taxon>
        <taxon>Bacteroidota</taxon>
        <taxon>Sphingobacteriia</taxon>
        <taxon>Sphingobacteriales</taxon>
        <taxon>Sphingobacteriaceae</taxon>
        <taxon>Sphingobacterium</taxon>
    </lineage>
</organism>
<evidence type="ECO:0000259" key="1">
    <source>
        <dbReference type="Pfam" id="PF20041"/>
    </source>
</evidence>
<dbReference type="NCBIfam" id="NF045639">
    <property type="entry name" value="GCX_COOH"/>
    <property type="match status" value="1"/>
</dbReference>
<evidence type="ECO:0000313" key="3">
    <source>
        <dbReference type="Proteomes" id="UP000322362"/>
    </source>
</evidence>
<evidence type="ECO:0000313" key="2">
    <source>
        <dbReference type="EMBL" id="TYR36319.1"/>
    </source>
</evidence>
<keyword evidence="3" id="KW-1185">Reference proteome</keyword>
<dbReference type="InterPro" id="IPR045619">
    <property type="entry name" value="DUF6443"/>
</dbReference>
<dbReference type="Gene3D" id="2.180.10.10">
    <property type="entry name" value="RHS repeat-associated core"/>
    <property type="match status" value="1"/>
</dbReference>
<sequence length="1601" mass="176427">MKLFNLIYSIAFFMFCGFLGEAYGQTDTVGAHLRNQSYEMPQQMFSVPSGQGMQPLAASAPVISYGSARSIAVNQEFNWAPSNSGGGAEFGVTVEQTLTGYYNPLSSICAPDGTLYIANTGYHSIMKRTAGGVQTVFAGGNSTAYGYVNGTGTAARFRHPSFVVLDASGNIFLTDQQNHRIRKITPSGVVTTFAGSGNIGSANGTGTAASFHYPMGLAFDASGNLYVADAYNNKIRKITPSGVVSDYAGSGVQGMQDGTAATASFYQPRSIYFDDNGDMYVADRLNDLLRKVSGGMVTTVAGNGTTGFVDGQGGAARFNGMGDMIVKRGNIYSVDIHNHALRYVSPLGNVITISTSGQFTTPVNICEDPAGKFYITENTANRVKRVNVQRAYSISPSLPDGLIFDESTGRISGRLGSVRASQSYTVTARNNMGSSTSTVTFSVATGDGPTVSSDQNYILETIPRQAYSSVSAMEDKPVGSVNRRVQYFDGLGRPLQNVEWQGSPSKKDVVQHIEYDGFGRETIKYLPYADDTSKNGSFKVDGKLKQQYYYKNAGAITGKTTGWDPYIKKTGNPYAVTVFENSPLNRIKEQGAPGEVWQPAAARTPDVGRTVVTEYGTNTEDDVRLWRLNGSGALGGKTYYAPGRLYKTVMKDENWDSGNKGTVEEYRDFEDRVVLKRVWESESNKLETQYVYDDFGDLRYVIPPAVTTDTLTVKAGDPDFWNYVYAYRYDGRRRLIEKKIPGRGWEHIVYNKNDQPVLTQDSVQRIKPVPEWSYTKYDAFGRVTETGIFRRNLSRSALQDTLNLEQADASRAFWETRGHNALSYDNKSYPRGTSTKTVLTVNYYDDYGFKTTNVLPASSGLNSTTMVKGLLTGAKVSKDDGSTPLLSVNYYDKKARLIETISNNHLGGTDRITNTYTFPGELLTSNHEHKASPTGTATTILTTNIYDHVGRLVETKKKVGSQPEIIQSRLAYNGIGQLITKALHVVDDGTDIAEDMVLDGSDVINPQQTYEKVATSSITLKPGFHAPLGSSFHASIVPGNSLQTIQYTYNPRGWLKSAISKDFESELYYEDGSVPQYNGNISEQHWKHDDGTPKWSTYAYDGLNRLKDGNSVNGGMHEQLIYDDMGNITKLTRDGTAINYTYTGNRLTALSGGLGGSYLYDANGNVTKDRMGTSLTYNHLNLPKTANRTQSGANPAVAVQYLYDAVGTKLRKTSTVGGTVTTRDYVGGIEYSKVGNAASAIEMIHTEEGYLQRNASNNTYTYHYNLTDHLGNVRATLQQSTGEVIQKHDYYPFGKAKALVTSGINKYLYNGKEIQDELGGHYDYGARFYDAEIGRWNVVDPLAEVYSSYSPYAYVENSPINFTDPTGMYKVDANGNISITDQDEIEKFLGFLNSNPNAGFNESSDHIRNADNGFKLELDEVIVTGRSAFESGGWLGGAEGQASDAMSRMANATGIYWQEGGRHNMLSNPENVTRLEMPWYVAGRGGPNALGGVAKGLGKWLQGGKTFNQYKRLQGGTQTLREISTSTGIQRISTEFHHVFITQRMQKMYNIPNWLVNNRLNVWKLNTVQHSLIDSYRYRFLRQGFKSDVSWFGKYNWFTKF</sequence>
<dbReference type="PANTHER" id="PTHR32305:SF15">
    <property type="entry name" value="PROTEIN RHSA-RELATED"/>
    <property type="match status" value="1"/>
</dbReference>
<dbReference type="InterPro" id="IPR050708">
    <property type="entry name" value="T6SS_VgrG/RHS"/>
</dbReference>
<dbReference type="NCBIfam" id="TIGR03696">
    <property type="entry name" value="Rhs_assc_core"/>
    <property type="match status" value="1"/>
</dbReference>
<feature type="domain" description="DUF6443" evidence="1">
    <location>
        <begin position="463"/>
        <end position="604"/>
    </location>
</feature>
<dbReference type="Pfam" id="PF05345">
    <property type="entry name" value="He_PIG"/>
    <property type="match status" value="1"/>
</dbReference>
<dbReference type="PANTHER" id="PTHR32305">
    <property type="match status" value="1"/>
</dbReference>
<dbReference type="SUPFAM" id="SSF101898">
    <property type="entry name" value="NHL repeat"/>
    <property type="match status" value="1"/>
</dbReference>
<proteinExistence type="predicted"/>